<evidence type="ECO:0000256" key="2">
    <source>
        <dbReference type="ARBA" id="ARBA00022475"/>
    </source>
</evidence>
<proteinExistence type="inferred from homology"/>
<feature type="domain" description="Methyl-accepting transducer" evidence="12">
    <location>
        <begin position="369"/>
        <end position="626"/>
    </location>
</feature>
<evidence type="ECO:0000313" key="14">
    <source>
        <dbReference type="EMBL" id="QXM05085.1"/>
    </source>
</evidence>
<evidence type="ECO:0000313" key="15">
    <source>
        <dbReference type="Proteomes" id="UP000886818"/>
    </source>
</evidence>
<dbReference type="Pfam" id="PF00015">
    <property type="entry name" value="MCPsignal"/>
    <property type="match status" value="1"/>
</dbReference>
<evidence type="ECO:0000256" key="4">
    <source>
        <dbReference type="ARBA" id="ARBA00022692"/>
    </source>
</evidence>
<feature type="transmembrane region" description="Helical" evidence="11">
    <location>
        <begin position="278"/>
        <end position="296"/>
    </location>
</feature>
<dbReference type="SMART" id="SM00283">
    <property type="entry name" value="MA"/>
    <property type="match status" value="1"/>
</dbReference>
<accession>A0ABX8R7S5</accession>
<dbReference type="InterPro" id="IPR003660">
    <property type="entry name" value="HAMP_dom"/>
</dbReference>
<keyword evidence="4 11" id="KW-0812">Transmembrane</keyword>
<dbReference type="InterPro" id="IPR033479">
    <property type="entry name" value="dCache_1"/>
</dbReference>
<organism evidence="14 15">
    <name type="scientific">Crassaminicella indica</name>
    <dbReference type="NCBI Taxonomy" id="2855394"/>
    <lineage>
        <taxon>Bacteria</taxon>
        <taxon>Bacillati</taxon>
        <taxon>Bacillota</taxon>
        <taxon>Clostridia</taxon>
        <taxon>Eubacteriales</taxon>
        <taxon>Clostridiaceae</taxon>
        <taxon>Crassaminicella</taxon>
    </lineage>
</organism>
<feature type="domain" description="HAMP" evidence="13">
    <location>
        <begin position="298"/>
        <end position="350"/>
    </location>
</feature>
<evidence type="ECO:0000256" key="1">
    <source>
        <dbReference type="ARBA" id="ARBA00004651"/>
    </source>
</evidence>
<evidence type="ECO:0000256" key="3">
    <source>
        <dbReference type="ARBA" id="ARBA00022500"/>
    </source>
</evidence>
<evidence type="ECO:0000256" key="10">
    <source>
        <dbReference type="SAM" id="Coils"/>
    </source>
</evidence>
<comment type="similarity">
    <text evidence="8">Belongs to the methyl-accepting chemotaxis (MCP) protein family.</text>
</comment>
<evidence type="ECO:0000256" key="6">
    <source>
        <dbReference type="ARBA" id="ARBA00023136"/>
    </source>
</evidence>
<keyword evidence="5 11" id="KW-1133">Transmembrane helix</keyword>
<feature type="coiled-coil region" evidence="10">
    <location>
        <begin position="513"/>
        <end position="551"/>
    </location>
</feature>
<dbReference type="CDD" id="cd18773">
    <property type="entry name" value="PDC1_HK_sensor"/>
    <property type="match status" value="1"/>
</dbReference>
<dbReference type="RefSeq" id="WP_218281785.1">
    <property type="nucleotide sequence ID" value="NZ_CP078093.1"/>
</dbReference>
<dbReference type="Proteomes" id="UP000886818">
    <property type="component" value="Chromosome"/>
</dbReference>
<reference evidence="14" key="1">
    <citation type="submission" date="2021-07" db="EMBL/GenBank/DDBJ databases">
        <title>Complete genome sequence of Crassaminicella sp. 143-21, isolated from a deep-sea hydrothermal vent.</title>
        <authorList>
            <person name="Li X."/>
        </authorList>
    </citation>
    <scope>NUCLEOTIDE SEQUENCE</scope>
    <source>
        <strain evidence="14">143-21</strain>
    </source>
</reference>
<keyword evidence="2" id="KW-1003">Cell membrane</keyword>
<comment type="subcellular location">
    <subcellularLocation>
        <location evidence="1">Cell membrane</location>
        <topology evidence="1">Multi-pass membrane protein</topology>
    </subcellularLocation>
</comment>
<dbReference type="PANTHER" id="PTHR32089">
    <property type="entry name" value="METHYL-ACCEPTING CHEMOTAXIS PROTEIN MCPB"/>
    <property type="match status" value="1"/>
</dbReference>
<dbReference type="SMART" id="SM00304">
    <property type="entry name" value="HAMP"/>
    <property type="match status" value="1"/>
</dbReference>
<keyword evidence="6 11" id="KW-0472">Membrane</keyword>
<evidence type="ECO:0000256" key="8">
    <source>
        <dbReference type="ARBA" id="ARBA00029447"/>
    </source>
</evidence>
<evidence type="ECO:0000256" key="5">
    <source>
        <dbReference type="ARBA" id="ARBA00022989"/>
    </source>
</evidence>
<keyword evidence="10" id="KW-0175">Coiled coil</keyword>
<dbReference type="Pfam" id="PF02743">
    <property type="entry name" value="dCache_1"/>
    <property type="match status" value="1"/>
</dbReference>
<keyword evidence="3" id="KW-0145">Chemotaxis</keyword>
<dbReference type="PROSITE" id="PS50111">
    <property type="entry name" value="CHEMOTAXIS_TRANSDUC_2"/>
    <property type="match status" value="1"/>
</dbReference>
<dbReference type="PANTHER" id="PTHR32089:SF112">
    <property type="entry name" value="LYSOZYME-LIKE PROTEIN-RELATED"/>
    <property type="match status" value="1"/>
</dbReference>
<protein>
    <submittedName>
        <fullName evidence="14">Methyl-accepting chemotaxis protein</fullName>
    </submittedName>
</protein>
<evidence type="ECO:0000259" key="12">
    <source>
        <dbReference type="PROSITE" id="PS50111"/>
    </source>
</evidence>
<sequence>MKVKAKLILALVLLSSIALITVSSLSYINIKKEIEKNIQSQMKGVADGVSNHFNQWILTKEKNLSITHSILTNLEKEEIDYKKYMEVFKEDTDLSSMYMGFEDGRYFDGGDWIPPKDWDHRKRHWYIKAKSEGKVVFTEPYIDSETKDYVVSVAIPIKDAENNIEGVIAEDIILTAITKTVGNININGYGHAILIDDKGTIFSHPNEKLLNTNILENEELKAVGNEILHNGEGNIEFKIDGEEQYMVYKKFPITGWILGVIAAKEDMYKSLFDIKKKYIMINGIALMLIVLFALYFSRRLTLRLAELTKNAEEIGNGNLTVQSNMSGKDEIAVLSNVFDKTVKNISALIHKNKNITDKITDASCVIMNSVQGVRYASEEISKAVGQIAAGVNNQAVEANSSFERTKDLAEKIQYMKNYIKNVTYHAENMKEKTEEGINSIMKLNQKFEGNTKASKSVAEEIGRLSKKSKSISGIIETIKAIAEQTNLLSLNAAIEAARAGEAGSGFAVVAAEVKKLAEQSSNATKEIQNIIDEIKEDIVQTNNKMEEAQGIIREGNEYLGKTTEIYNEIKRSADDVIGQIKWLNENIQHMDQAKRAVVTSIEKISSVAQQAAATTQQISASAQEQTVSMEEVALSMNQLNEMINELAQSMKVFKV</sequence>
<dbReference type="Pfam" id="PF00672">
    <property type="entry name" value="HAMP"/>
    <property type="match status" value="1"/>
</dbReference>
<evidence type="ECO:0000256" key="9">
    <source>
        <dbReference type="PROSITE-ProRule" id="PRU00284"/>
    </source>
</evidence>
<dbReference type="InterPro" id="IPR004089">
    <property type="entry name" value="MCPsignal_dom"/>
</dbReference>
<evidence type="ECO:0000256" key="11">
    <source>
        <dbReference type="SAM" id="Phobius"/>
    </source>
</evidence>
<dbReference type="CDD" id="cd06225">
    <property type="entry name" value="HAMP"/>
    <property type="match status" value="1"/>
</dbReference>
<dbReference type="EMBL" id="CP078093">
    <property type="protein sequence ID" value="QXM05085.1"/>
    <property type="molecule type" value="Genomic_DNA"/>
</dbReference>
<name>A0ABX8R7S5_9CLOT</name>
<evidence type="ECO:0000256" key="7">
    <source>
        <dbReference type="ARBA" id="ARBA00023224"/>
    </source>
</evidence>
<keyword evidence="7 9" id="KW-0807">Transducer</keyword>
<keyword evidence="15" id="KW-1185">Reference proteome</keyword>
<dbReference type="PROSITE" id="PS50885">
    <property type="entry name" value="HAMP"/>
    <property type="match status" value="1"/>
</dbReference>
<evidence type="ECO:0000259" key="13">
    <source>
        <dbReference type="PROSITE" id="PS50885"/>
    </source>
</evidence>
<dbReference type="CDD" id="cd12912">
    <property type="entry name" value="PDC2_MCP_like"/>
    <property type="match status" value="1"/>
</dbReference>
<gene>
    <name evidence="14" type="ORF">KVH43_06655</name>
</gene>